<organism evidence="4 5">
    <name type="scientific">Roseateles puraquae</name>
    <dbReference type="NCBI Taxonomy" id="431059"/>
    <lineage>
        <taxon>Bacteria</taxon>
        <taxon>Pseudomonadati</taxon>
        <taxon>Pseudomonadota</taxon>
        <taxon>Betaproteobacteria</taxon>
        <taxon>Burkholderiales</taxon>
        <taxon>Sphaerotilaceae</taxon>
        <taxon>Roseateles</taxon>
    </lineage>
</organism>
<dbReference type="Gene3D" id="3.40.50.1820">
    <property type="entry name" value="alpha/beta hydrolase"/>
    <property type="match status" value="1"/>
</dbReference>
<evidence type="ECO:0000256" key="3">
    <source>
        <dbReference type="SAM" id="SignalP"/>
    </source>
</evidence>
<dbReference type="InterPro" id="IPR000801">
    <property type="entry name" value="Esterase-like"/>
</dbReference>
<dbReference type="GO" id="GO:0016788">
    <property type="term" value="F:hydrolase activity, acting on ester bonds"/>
    <property type="evidence" value="ECO:0007669"/>
    <property type="project" value="TreeGrafter"/>
</dbReference>
<dbReference type="Pfam" id="PF00756">
    <property type="entry name" value="Esterase"/>
    <property type="match status" value="1"/>
</dbReference>
<dbReference type="RefSeq" id="WP_088482610.1">
    <property type="nucleotide sequence ID" value="NZ_NISI01000002.1"/>
</dbReference>
<sequence>MKRRLLIPSLALVPAFSAMSLASADEAPTRAPYTLPGTQTLTLPATPEGRRYQLSVQLPASFGRDAQRRYPVLYLTDAYWDFPLVAASYGNLAYDRVVPEFIIVGLGYAGEKLDHDALRLWELSPVRMPGAQGDSGHADRFLDTLEKTIFPLVEREFRGDPAQRYVAGSSLGGLFVLHALYARPQLFKGYIAASPAVVVGGDWIIGRAKAFAASGKPLPARLYVTGAEHEWPGFLAGIRRYQALLPELKQPGLVFESRLIDGERHAGTKAESFTRGLRFVFAPLAPEQGPSKD</sequence>
<evidence type="ECO:0000256" key="2">
    <source>
        <dbReference type="ARBA" id="ARBA00022801"/>
    </source>
</evidence>
<protein>
    <recommendedName>
        <fullName evidence="6">Alpha/beta hydrolase</fullName>
    </recommendedName>
</protein>
<feature type="signal peptide" evidence="3">
    <location>
        <begin position="1"/>
        <end position="24"/>
    </location>
</feature>
<dbReference type="Proteomes" id="UP000197446">
    <property type="component" value="Unassembled WGS sequence"/>
</dbReference>
<dbReference type="AlphaFoldDB" id="A0A254NHM5"/>
<comment type="caution">
    <text evidence="4">The sequence shown here is derived from an EMBL/GenBank/DDBJ whole genome shotgun (WGS) entry which is preliminary data.</text>
</comment>
<keyword evidence="3" id="KW-0732">Signal</keyword>
<gene>
    <name evidence="4" type="ORF">CDO81_07760</name>
</gene>
<dbReference type="PANTHER" id="PTHR40841">
    <property type="entry name" value="SIDEROPHORE TRIACETYLFUSARININE C ESTERASE"/>
    <property type="match status" value="1"/>
</dbReference>
<evidence type="ECO:0000313" key="5">
    <source>
        <dbReference type="Proteomes" id="UP000197446"/>
    </source>
</evidence>
<comment type="similarity">
    <text evidence="1">Belongs to the esterase D family.</text>
</comment>
<keyword evidence="2" id="KW-0378">Hydrolase</keyword>
<dbReference type="EMBL" id="NISI01000002">
    <property type="protein sequence ID" value="OWR04473.1"/>
    <property type="molecule type" value="Genomic_DNA"/>
</dbReference>
<dbReference type="InterPro" id="IPR052558">
    <property type="entry name" value="Siderophore_Hydrolase_D"/>
</dbReference>
<dbReference type="PANTHER" id="PTHR40841:SF2">
    <property type="entry name" value="SIDEROPHORE-DEGRADING ESTERASE (EUROFUNG)"/>
    <property type="match status" value="1"/>
</dbReference>
<evidence type="ECO:0008006" key="6">
    <source>
        <dbReference type="Google" id="ProtNLM"/>
    </source>
</evidence>
<dbReference type="SUPFAM" id="SSF53474">
    <property type="entry name" value="alpha/beta-Hydrolases"/>
    <property type="match status" value="1"/>
</dbReference>
<name>A0A254NHM5_9BURK</name>
<evidence type="ECO:0000313" key="4">
    <source>
        <dbReference type="EMBL" id="OWR04473.1"/>
    </source>
</evidence>
<keyword evidence="5" id="KW-1185">Reference proteome</keyword>
<reference evidence="4 5" key="1">
    <citation type="journal article" date="2007" name="Int. J. Syst. Evol. Microbiol.">
        <title>Description of Pelomonas aquatica sp. nov. and Pelomonas puraquae sp. nov., isolated from industrial and haemodialysis water.</title>
        <authorList>
            <person name="Gomila M."/>
            <person name="Bowien B."/>
            <person name="Falsen E."/>
            <person name="Moore E.R."/>
            <person name="Lalucat J."/>
        </authorList>
    </citation>
    <scope>NUCLEOTIDE SEQUENCE [LARGE SCALE GENOMIC DNA]</scope>
    <source>
        <strain evidence="4 5">CCUG 52769</strain>
    </source>
</reference>
<proteinExistence type="inferred from homology"/>
<dbReference type="InterPro" id="IPR029058">
    <property type="entry name" value="AB_hydrolase_fold"/>
</dbReference>
<feature type="chain" id="PRO_5013281814" description="Alpha/beta hydrolase" evidence="3">
    <location>
        <begin position="25"/>
        <end position="293"/>
    </location>
</feature>
<evidence type="ECO:0000256" key="1">
    <source>
        <dbReference type="ARBA" id="ARBA00005622"/>
    </source>
</evidence>
<dbReference type="OrthoDB" id="9784036at2"/>
<accession>A0A254NHM5</accession>